<sequence length="139" mass="15762">MKFVHSYFLLCVLSFALFSQEGDSISPKPIIDFDIAYLFPEKAKLANISEANVLLKVFIDEKGVLKDVVVISSDKRGYNFEKSAVKVVKLAQWEPGIVKGKPIGMWHQVPVHFSLEDSEPPSILEEIKANLRKIFRILK</sequence>
<evidence type="ECO:0000256" key="3">
    <source>
        <dbReference type="ARBA" id="ARBA00022989"/>
    </source>
</evidence>
<evidence type="ECO:0000313" key="7">
    <source>
        <dbReference type="Proteomes" id="UP000297762"/>
    </source>
</evidence>
<evidence type="ECO:0000256" key="2">
    <source>
        <dbReference type="ARBA" id="ARBA00022692"/>
    </source>
</evidence>
<dbReference type="EMBL" id="RQGF01000015">
    <property type="protein sequence ID" value="TGL62839.1"/>
    <property type="molecule type" value="Genomic_DNA"/>
</dbReference>
<proteinExistence type="predicted"/>
<dbReference type="RefSeq" id="WP_135648963.1">
    <property type="nucleotide sequence ID" value="NZ_RQGF01000015.1"/>
</dbReference>
<evidence type="ECO:0000313" key="6">
    <source>
        <dbReference type="EMBL" id="TGL62839.1"/>
    </source>
</evidence>
<comment type="caution">
    <text evidence="6">The sequence shown here is derived from an EMBL/GenBank/DDBJ whole genome shotgun (WGS) entry which is preliminary data.</text>
</comment>
<evidence type="ECO:0000259" key="5">
    <source>
        <dbReference type="Pfam" id="PF03544"/>
    </source>
</evidence>
<gene>
    <name evidence="6" type="ORF">EHQ64_07980</name>
</gene>
<evidence type="ECO:0000256" key="1">
    <source>
        <dbReference type="ARBA" id="ARBA00004167"/>
    </source>
</evidence>
<protein>
    <submittedName>
        <fullName evidence="6">Energy transducer TonB</fullName>
    </submittedName>
</protein>
<accession>A0A4V3JS10</accession>
<dbReference type="InterPro" id="IPR037682">
    <property type="entry name" value="TonB_C"/>
</dbReference>
<organism evidence="6 7">
    <name type="scientific">Leptospira sarikeiensis</name>
    <dbReference type="NCBI Taxonomy" id="2484943"/>
    <lineage>
        <taxon>Bacteria</taxon>
        <taxon>Pseudomonadati</taxon>
        <taxon>Spirochaetota</taxon>
        <taxon>Spirochaetia</taxon>
        <taxon>Leptospirales</taxon>
        <taxon>Leptospiraceae</taxon>
        <taxon>Leptospira</taxon>
    </lineage>
</organism>
<keyword evidence="2" id="KW-0812">Transmembrane</keyword>
<dbReference type="AlphaFoldDB" id="A0A4V3JS10"/>
<dbReference type="SUPFAM" id="SSF74653">
    <property type="entry name" value="TolA/TonB C-terminal domain"/>
    <property type="match status" value="1"/>
</dbReference>
<dbReference type="Gene3D" id="3.30.1150.10">
    <property type="match status" value="1"/>
</dbReference>
<dbReference type="OrthoDB" id="337644at2"/>
<comment type="subcellular location">
    <subcellularLocation>
        <location evidence="1">Membrane</location>
        <topology evidence="1">Single-pass membrane protein</topology>
    </subcellularLocation>
</comment>
<keyword evidence="7" id="KW-1185">Reference proteome</keyword>
<dbReference type="InterPro" id="IPR006260">
    <property type="entry name" value="TonB/TolA_C"/>
</dbReference>
<reference evidence="6" key="1">
    <citation type="journal article" date="2019" name="PLoS Negl. Trop. Dis.">
        <title>Revisiting the worldwide diversity of Leptospira species in the environment.</title>
        <authorList>
            <person name="Vincent A.T."/>
            <person name="Schiettekatte O."/>
            <person name="Bourhy P."/>
            <person name="Veyrier F.J."/>
            <person name="Picardeau M."/>
        </authorList>
    </citation>
    <scope>NUCLEOTIDE SEQUENCE [LARGE SCALE GENOMIC DNA]</scope>
    <source>
        <strain evidence="6">201702455</strain>
    </source>
</reference>
<keyword evidence="4" id="KW-0472">Membrane</keyword>
<dbReference type="GO" id="GO:0016020">
    <property type="term" value="C:membrane"/>
    <property type="evidence" value="ECO:0007669"/>
    <property type="project" value="UniProtKB-SubCell"/>
</dbReference>
<keyword evidence="3" id="KW-1133">Transmembrane helix</keyword>
<feature type="domain" description="TonB C-terminal" evidence="5">
    <location>
        <begin position="39"/>
        <end position="115"/>
    </location>
</feature>
<dbReference type="GO" id="GO:0055085">
    <property type="term" value="P:transmembrane transport"/>
    <property type="evidence" value="ECO:0007669"/>
    <property type="project" value="InterPro"/>
</dbReference>
<name>A0A4V3JS10_9LEPT</name>
<evidence type="ECO:0000256" key="4">
    <source>
        <dbReference type="ARBA" id="ARBA00023136"/>
    </source>
</evidence>
<dbReference type="NCBIfam" id="TIGR01352">
    <property type="entry name" value="tonB_Cterm"/>
    <property type="match status" value="1"/>
</dbReference>
<dbReference type="Pfam" id="PF03544">
    <property type="entry name" value="TonB_C"/>
    <property type="match status" value="1"/>
</dbReference>
<dbReference type="Proteomes" id="UP000297762">
    <property type="component" value="Unassembled WGS sequence"/>
</dbReference>